<evidence type="ECO:0000313" key="2">
    <source>
        <dbReference type="Proteomes" id="UP000712600"/>
    </source>
</evidence>
<dbReference type="Proteomes" id="UP000712600">
    <property type="component" value="Unassembled WGS sequence"/>
</dbReference>
<comment type="caution">
    <text evidence="1">The sequence shown here is derived from an EMBL/GenBank/DDBJ whole genome shotgun (WGS) entry which is preliminary data.</text>
</comment>
<accession>A0A8S9N6M7</accession>
<organism evidence="1 2">
    <name type="scientific">Brassica cretica</name>
    <name type="common">Mustard</name>
    <dbReference type="NCBI Taxonomy" id="69181"/>
    <lineage>
        <taxon>Eukaryota</taxon>
        <taxon>Viridiplantae</taxon>
        <taxon>Streptophyta</taxon>
        <taxon>Embryophyta</taxon>
        <taxon>Tracheophyta</taxon>
        <taxon>Spermatophyta</taxon>
        <taxon>Magnoliopsida</taxon>
        <taxon>eudicotyledons</taxon>
        <taxon>Gunneridae</taxon>
        <taxon>Pentapetalae</taxon>
        <taxon>rosids</taxon>
        <taxon>malvids</taxon>
        <taxon>Brassicales</taxon>
        <taxon>Brassicaceae</taxon>
        <taxon>Brassiceae</taxon>
        <taxon>Brassica</taxon>
    </lineage>
</organism>
<gene>
    <name evidence="1" type="ORF">F2Q69_00056132</name>
</gene>
<sequence>MFSSLVVAVRGTGWESPIVIPTRSIKPPWLTLHSERVDVSLPSTALVSRLHLSVSVTSLLEAATDPKLEIDTPLFSSWCKVAFFRDCDSMWLLLFLSTATTASSFHLRRRNQSSKPQ</sequence>
<name>A0A8S9N6M7_BRACR</name>
<dbReference type="AlphaFoldDB" id="A0A8S9N6M7"/>
<evidence type="ECO:0000313" key="1">
    <source>
        <dbReference type="EMBL" id="KAF3488340.1"/>
    </source>
</evidence>
<reference evidence="1" key="1">
    <citation type="submission" date="2019-12" db="EMBL/GenBank/DDBJ databases">
        <title>Genome sequencing and annotation of Brassica cretica.</title>
        <authorList>
            <person name="Studholme D.J."/>
            <person name="Sarris P."/>
        </authorList>
    </citation>
    <scope>NUCLEOTIDE SEQUENCE</scope>
    <source>
        <strain evidence="1">PFS-109/04</strain>
        <tissue evidence="1">Leaf</tissue>
    </source>
</reference>
<dbReference type="EMBL" id="QGKX02002183">
    <property type="protein sequence ID" value="KAF3488340.1"/>
    <property type="molecule type" value="Genomic_DNA"/>
</dbReference>
<proteinExistence type="predicted"/>
<protein>
    <submittedName>
        <fullName evidence="1">Uncharacterized protein</fullName>
    </submittedName>
</protein>